<evidence type="ECO:0000313" key="1">
    <source>
        <dbReference type="EMBL" id="OSD01997.1"/>
    </source>
</evidence>
<reference evidence="1 2" key="1">
    <citation type="journal article" date="2015" name="Biotechnol. Biofuels">
        <title>Enhanced degradation of softwood versus hardwood by the white-rot fungus Pycnoporus coccineus.</title>
        <authorList>
            <person name="Couturier M."/>
            <person name="Navarro D."/>
            <person name="Chevret D."/>
            <person name="Henrissat B."/>
            <person name="Piumi F."/>
            <person name="Ruiz-Duenas F.J."/>
            <person name="Martinez A.T."/>
            <person name="Grigoriev I.V."/>
            <person name="Riley R."/>
            <person name="Lipzen A."/>
            <person name="Berrin J.G."/>
            <person name="Master E.R."/>
            <person name="Rosso M.N."/>
        </authorList>
    </citation>
    <scope>NUCLEOTIDE SEQUENCE [LARGE SCALE GENOMIC DNA]</scope>
    <source>
        <strain evidence="1 2">BRFM310</strain>
    </source>
</reference>
<evidence type="ECO:0000313" key="2">
    <source>
        <dbReference type="Proteomes" id="UP000193067"/>
    </source>
</evidence>
<feature type="non-terminal residue" evidence="1">
    <location>
        <position position="1"/>
    </location>
</feature>
<organism evidence="1 2">
    <name type="scientific">Trametes coccinea (strain BRFM310)</name>
    <name type="common">Pycnoporus coccineus</name>
    <dbReference type="NCBI Taxonomy" id="1353009"/>
    <lineage>
        <taxon>Eukaryota</taxon>
        <taxon>Fungi</taxon>
        <taxon>Dikarya</taxon>
        <taxon>Basidiomycota</taxon>
        <taxon>Agaricomycotina</taxon>
        <taxon>Agaricomycetes</taxon>
        <taxon>Polyporales</taxon>
        <taxon>Polyporaceae</taxon>
        <taxon>Trametes</taxon>
    </lineage>
</organism>
<dbReference type="AlphaFoldDB" id="A0A1Y2ILJ1"/>
<accession>A0A1Y2ILJ1</accession>
<dbReference type="Proteomes" id="UP000193067">
    <property type="component" value="Unassembled WGS sequence"/>
</dbReference>
<feature type="non-terminal residue" evidence="1">
    <location>
        <position position="114"/>
    </location>
</feature>
<proteinExistence type="predicted"/>
<dbReference type="OrthoDB" id="2801156at2759"/>
<keyword evidence="2" id="KW-1185">Reference proteome</keyword>
<dbReference type="SUPFAM" id="SSF56112">
    <property type="entry name" value="Protein kinase-like (PK-like)"/>
    <property type="match status" value="1"/>
</dbReference>
<dbReference type="EMBL" id="KZ084108">
    <property type="protein sequence ID" value="OSD01997.1"/>
    <property type="molecule type" value="Genomic_DNA"/>
</dbReference>
<protein>
    <recommendedName>
        <fullName evidence="3">Protein kinase domain-containing protein</fullName>
    </recommendedName>
</protein>
<name>A0A1Y2ILJ1_TRAC3</name>
<evidence type="ECO:0008006" key="3">
    <source>
        <dbReference type="Google" id="ProtNLM"/>
    </source>
</evidence>
<dbReference type="InterPro" id="IPR011009">
    <property type="entry name" value="Kinase-like_dom_sf"/>
</dbReference>
<gene>
    <name evidence="1" type="ORF">PYCCODRAFT_1350067</name>
</gene>
<sequence length="114" mass="12864">AHNVVVKFTYNYSAEGHRLLADHRMPEGVHALGAGMYVMVMERIADTDSERMMTEENHATLREAITLLHVHNLVFGDLRELNELLVKGSGLMLVDFDWCGQEGMAKYPGDMNDD</sequence>